<evidence type="ECO:0000313" key="3">
    <source>
        <dbReference type="Proteomes" id="UP000000844"/>
    </source>
</evidence>
<dbReference type="SUPFAM" id="SSF140453">
    <property type="entry name" value="EsxAB dimer-like"/>
    <property type="match status" value="1"/>
</dbReference>
<accession>D3PYU5</accession>
<evidence type="ECO:0000313" key="2">
    <source>
        <dbReference type="EMBL" id="ADD43528.1"/>
    </source>
</evidence>
<organism evidence="2 3">
    <name type="scientific">Stackebrandtia nassauensis (strain DSM 44728 / CIP 108903 / NRRL B-16338 / NBRC 102104 / LLR-40K-21)</name>
    <dbReference type="NCBI Taxonomy" id="446470"/>
    <lineage>
        <taxon>Bacteria</taxon>
        <taxon>Bacillati</taxon>
        <taxon>Actinomycetota</taxon>
        <taxon>Actinomycetes</taxon>
        <taxon>Glycomycetales</taxon>
        <taxon>Glycomycetaceae</taxon>
        <taxon>Stackebrandtia</taxon>
    </lineage>
</organism>
<dbReference type="InterPro" id="IPR036689">
    <property type="entry name" value="ESAT-6-like_sf"/>
</dbReference>
<dbReference type="Proteomes" id="UP000000844">
    <property type="component" value="Chromosome"/>
</dbReference>
<dbReference type="HOGENOM" id="CLU_1894913_0_0_11"/>
<dbReference type="STRING" id="446470.Snas_3873"/>
<dbReference type="AlphaFoldDB" id="D3PYU5"/>
<sequence length="134" mass="14684">MNDHSASSTGPGKRIQLDPDNMDDLARRFLQDADDFDGQVGPIRQAMSNGTTGWNSASNFPALQTAIEKHRTKMRDAEKFMAAVTDDLAIMSRNTSFLKHTLLGQDHGNGDLLNQMVGKLPNRSEDSTPRPGAE</sequence>
<gene>
    <name evidence="2" type="ordered locus">Snas_3873</name>
</gene>
<evidence type="ECO:0000256" key="1">
    <source>
        <dbReference type="SAM" id="MobiDB-lite"/>
    </source>
</evidence>
<feature type="region of interest" description="Disordered" evidence="1">
    <location>
        <begin position="113"/>
        <end position="134"/>
    </location>
</feature>
<dbReference type="KEGG" id="sna:Snas_3873"/>
<reference evidence="2 3" key="1">
    <citation type="journal article" date="2009" name="Stand. Genomic Sci.">
        <title>Complete genome sequence of Stackebrandtia nassauensis type strain (LLR-40K-21).</title>
        <authorList>
            <person name="Munk C."/>
            <person name="Lapidus A."/>
            <person name="Copeland A."/>
            <person name="Jando M."/>
            <person name="Mayilraj S."/>
            <person name="Glavina Del Rio T."/>
            <person name="Nolan M."/>
            <person name="Chen F."/>
            <person name="Lucas S."/>
            <person name="Tice H."/>
            <person name="Cheng J.F."/>
            <person name="Han C."/>
            <person name="Detter J.C."/>
            <person name="Bruce D."/>
            <person name="Goodwin L."/>
            <person name="Chain P."/>
            <person name="Pitluck S."/>
            <person name="Goker M."/>
            <person name="Ovchinikova G."/>
            <person name="Pati A."/>
            <person name="Ivanova N."/>
            <person name="Mavromatis K."/>
            <person name="Chen A."/>
            <person name="Palaniappan K."/>
            <person name="Land M."/>
            <person name="Hauser L."/>
            <person name="Chang Y.J."/>
            <person name="Jeffries C.D."/>
            <person name="Bristow J."/>
            <person name="Eisen J.A."/>
            <person name="Markowitz V."/>
            <person name="Hugenholtz P."/>
            <person name="Kyrpides N.C."/>
            <person name="Klenk H.P."/>
        </authorList>
    </citation>
    <scope>NUCLEOTIDE SEQUENCE [LARGE SCALE GENOMIC DNA]</scope>
    <source>
        <strain evidence="3">DSM 44728 / CIP 108903 / NRRL B-16338 / NBRC 102104 / LLR-40K-21</strain>
    </source>
</reference>
<dbReference type="EMBL" id="CP001778">
    <property type="protein sequence ID" value="ADD43528.1"/>
    <property type="molecule type" value="Genomic_DNA"/>
</dbReference>
<keyword evidence="3" id="KW-1185">Reference proteome</keyword>
<protein>
    <submittedName>
        <fullName evidence="2">Uncharacterized protein</fullName>
    </submittedName>
</protein>
<feature type="compositionally biased region" description="Basic and acidic residues" evidence="1">
    <location>
        <begin position="122"/>
        <end position="134"/>
    </location>
</feature>
<proteinExistence type="predicted"/>
<name>D3PYU5_STANL</name>
<dbReference type="RefSeq" id="WP_013019099.1">
    <property type="nucleotide sequence ID" value="NC_013947.1"/>
</dbReference>